<proteinExistence type="predicted"/>
<evidence type="ECO:0000313" key="4">
    <source>
        <dbReference type="Proteomes" id="UP000325273"/>
    </source>
</evidence>
<protein>
    <submittedName>
        <fullName evidence="3">Pilus assembly protein</fullName>
    </submittedName>
</protein>
<evidence type="ECO:0000259" key="2">
    <source>
        <dbReference type="Pfam" id="PF07811"/>
    </source>
</evidence>
<evidence type="ECO:0000256" key="1">
    <source>
        <dbReference type="SAM" id="Phobius"/>
    </source>
</evidence>
<organism evidence="3 4">
    <name type="scientific">Paraburkholderia panacisoli</name>
    <dbReference type="NCBI Taxonomy" id="2603818"/>
    <lineage>
        <taxon>Bacteria</taxon>
        <taxon>Pseudomonadati</taxon>
        <taxon>Pseudomonadota</taxon>
        <taxon>Betaproteobacteria</taxon>
        <taxon>Burkholderiales</taxon>
        <taxon>Burkholderiaceae</taxon>
        <taxon>Paraburkholderia</taxon>
    </lineage>
</organism>
<keyword evidence="1" id="KW-1133">Transmembrane helix</keyword>
<evidence type="ECO:0000313" key="3">
    <source>
        <dbReference type="EMBL" id="KAA1011494.1"/>
    </source>
</evidence>
<keyword evidence="4" id="KW-1185">Reference proteome</keyword>
<comment type="caution">
    <text evidence="3">The sequence shown here is derived from an EMBL/GenBank/DDBJ whole genome shotgun (WGS) entry which is preliminary data.</text>
</comment>
<sequence>MPPVTRRRPRAGWRGLLRSDRGSVTVEFVIIVPLILLTMLGFSEIYMYMRAVSLVEHTAFTLADSLGQMSAVVNDPTTSSSNSLGSIWSAATLIAAPNSLQTKGGVYITSICDQQIGCDPANPPNPPSMAAGTPQQYWQQSAPWTLSGMKSKETAGKLLPTTWPFRNGDSAIVVEVFYSYTPFSMTLPFWTNAPGTQTIYERVYVRPRTGKPLPLVAS</sequence>
<name>A0A5B0H8Z4_9BURK</name>
<feature type="domain" description="TadE-like" evidence="2">
    <location>
        <begin position="22"/>
        <end position="60"/>
    </location>
</feature>
<feature type="transmembrane region" description="Helical" evidence="1">
    <location>
        <begin position="24"/>
        <end position="49"/>
    </location>
</feature>
<keyword evidence="1" id="KW-0812">Transmembrane</keyword>
<dbReference type="Proteomes" id="UP000325273">
    <property type="component" value="Unassembled WGS sequence"/>
</dbReference>
<keyword evidence="1" id="KW-0472">Membrane</keyword>
<dbReference type="EMBL" id="VTUZ01000009">
    <property type="protein sequence ID" value="KAA1011494.1"/>
    <property type="molecule type" value="Genomic_DNA"/>
</dbReference>
<reference evidence="3 4" key="1">
    <citation type="submission" date="2019-08" db="EMBL/GenBank/DDBJ databases">
        <title>Paraburkholderia sp. DCY113.</title>
        <authorList>
            <person name="Kang J."/>
        </authorList>
    </citation>
    <scope>NUCLEOTIDE SEQUENCE [LARGE SCALE GENOMIC DNA]</scope>
    <source>
        <strain evidence="3 4">DCY113</strain>
    </source>
</reference>
<gene>
    <name evidence="3" type="ORF">FVF58_15465</name>
</gene>
<dbReference type="AlphaFoldDB" id="A0A5B0H8Z4"/>
<dbReference type="InterPro" id="IPR012495">
    <property type="entry name" value="TadE-like_dom"/>
</dbReference>
<dbReference type="Pfam" id="PF07811">
    <property type="entry name" value="TadE"/>
    <property type="match status" value="1"/>
</dbReference>
<accession>A0A5B0H8Z4</accession>